<evidence type="ECO:0000313" key="3">
    <source>
        <dbReference type="EMBL" id="RLM69745.1"/>
    </source>
</evidence>
<feature type="transmembrane region" description="Helical" evidence="2">
    <location>
        <begin position="124"/>
        <end position="144"/>
    </location>
</feature>
<evidence type="ECO:0000313" key="4">
    <source>
        <dbReference type="Proteomes" id="UP000275267"/>
    </source>
</evidence>
<feature type="transmembrane region" description="Helical" evidence="2">
    <location>
        <begin position="38"/>
        <end position="60"/>
    </location>
</feature>
<dbReference type="Proteomes" id="UP000275267">
    <property type="component" value="Unassembled WGS sequence"/>
</dbReference>
<feature type="region of interest" description="Disordered" evidence="1">
    <location>
        <begin position="648"/>
        <end position="676"/>
    </location>
</feature>
<dbReference type="InterPro" id="IPR016024">
    <property type="entry name" value="ARM-type_fold"/>
</dbReference>
<keyword evidence="4" id="KW-1185">Reference proteome</keyword>
<keyword evidence="2" id="KW-0472">Membrane</keyword>
<dbReference type="SUPFAM" id="SSF48371">
    <property type="entry name" value="ARM repeat"/>
    <property type="match status" value="1"/>
</dbReference>
<feature type="transmembrane region" description="Helical" evidence="2">
    <location>
        <begin position="150"/>
        <end position="167"/>
    </location>
</feature>
<dbReference type="EMBL" id="PQIB02000014">
    <property type="protein sequence ID" value="RLM69745.1"/>
    <property type="molecule type" value="Genomic_DNA"/>
</dbReference>
<dbReference type="AlphaFoldDB" id="A0A3L6Q186"/>
<sequence>MAGGGAAERRQGGGAGQDLRRRGDQSAASLNRLVYLKVHIAVAVTIMAYLAFTWSTVVLLGGFVGSVRRKDFTCLTIITLIEATRIFNDMESDKPRLDLRGFAANMALGGRDVFTRRTRSHSSAARIFGLSSVIISGSLMPVIYVVLTTVTILYAYGPFIGLGLSAWRLRYRDYADAHSRNMSAALDIFYRLVLSQGILYMYLAVSDVNNIGVVSSVCEHYGLQRDWGLRSVVEYLEDTREKCTRDPASINRRNLVQYAGELLDSGSWEDHLSGVKILDAFVKNGADVRPLLLPSRPKIQKLIDTLGWRSCPGDSTEIRGLAARILAEIAGDIHLAQFPGAILCVSSLLEEETTQTCISGRQEHRRIKGVGRCQEDYLQSDDEEDGWSGHHNEIGRSCNEQILQGLTVLERLASNQHNCRVICSAPGLVPKIMAPLYTDTLIQDISGSDAWVDVVNRCFKVVNRLIRAPGETGVSLRLEISSNKQALSNLERILDQGTSLELLDQDNNEAGLELLVQAMLILTELVLDMYIKLPTETKENFIKKQLQIFLADEEAPPAMLKLKANAGATLALLSTNSKSNSAIIMKEYDDIVGRLTKMLEAKNNIMYRTKAAEIIENLCAHCVLDKQHVTETLLPQVLTGIMSTKTKPVQDEHCAPGNDEENQNSSAHGSKRRLCRQRNEDNATKALLEAFLSLIVLIYDKVISADDFHDVLQKNTKQHIFVARIKTIVEDNCQPTVESLRIVKLCSQIAVSMMQRSMYTEEFRNQEFVKSLSEAKATLSKLESRMLFTGTDVGKNTARPLLSALEKEAQVLVGYTLL</sequence>
<dbReference type="PANTHER" id="PTHR33115:SF25">
    <property type="entry name" value="CONDENSIN COMPLEX SUBUNIT 1 C-TERMINAL DOMAIN-CONTAINING PROTEIN"/>
    <property type="match status" value="1"/>
</dbReference>
<feature type="region of interest" description="Disordered" evidence="1">
    <location>
        <begin position="1"/>
        <end position="21"/>
    </location>
</feature>
<name>A0A3L6Q186_PANMI</name>
<protein>
    <submittedName>
        <fullName evidence="3">Uncharacterized protein</fullName>
    </submittedName>
</protein>
<keyword evidence="2" id="KW-0812">Transmembrane</keyword>
<dbReference type="OrthoDB" id="689499at2759"/>
<evidence type="ECO:0000256" key="2">
    <source>
        <dbReference type="SAM" id="Phobius"/>
    </source>
</evidence>
<dbReference type="Gene3D" id="1.25.10.10">
    <property type="entry name" value="Leucine-rich Repeat Variant"/>
    <property type="match status" value="1"/>
</dbReference>
<dbReference type="PANTHER" id="PTHR33115">
    <property type="entry name" value="ARM REPEAT SUPERFAMILY PROTEIN"/>
    <property type="match status" value="1"/>
</dbReference>
<dbReference type="InterPro" id="IPR011989">
    <property type="entry name" value="ARM-like"/>
</dbReference>
<accession>A0A3L6Q186</accession>
<organism evidence="3 4">
    <name type="scientific">Panicum miliaceum</name>
    <name type="common">Proso millet</name>
    <name type="synonym">Broomcorn millet</name>
    <dbReference type="NCBI Taxonomy" id="4540"/>
    <lineage>
        <taxon>Eukaryota</taxon>
        <taxon>Viridiplantae</taxon>
        <taxon>Streptophyta</taxon>
        <taxon>Embryophyta</taxon>
        <taxon>Tracheophyta</taxon>
        <taxon>Spermatophyta</taxon>
        <taxon>Magnoliopsida</taxon>
        <taxon>Liliopsida</taxon>
        <taxon>Poales</taxon>
        <taxon>Poaceae</taxon>
        <taxon>PACMAD clade</taxon>
        <taxon>Panicoideae</taxon>
        <taxon>Panicodae</taxon>
        <taxon>Paniceae</taxon>
        <taxon>Panicinae</taxon>
        <taxon>Panicum</taxon>
        <taxon>Panicum sect. Panicum</taxon>
    </lineage>
</organism>
<gene>
    <name evidence="3" type="ORF">C2845_PM17G04130</name>
</gene>
<feature type="transmembrane region" description="Helical" evidence="2">
    <location>
        <begin position="188"/>
        <end position="205"/>
    </location>
</feature>
<dbReference type="STRING" id="4540.A0A3L6Q186"/>
<feature type="compositionally biased region" description="Gly residues" evidence="1">
    <location>
        <begin position="1"/>
        <end position="16"/>
    </location>
</feature>
<proteinExistence type="predicted"/>
<comment type="caution">
    <text evidence="3">The sequence shown here is derived from an EMBL/GenBank/DDBJ whole genome shotgun (WGS) entry which is preliminary data.</text>
</comment>
<keyword evidence="2" id="KW-1133">Transmembrane helix</keyword>
<reference evidence="4" key="1">
    <citation type="journal article" date="2019" name="Nat. Commun.">
        <title>The genome of broomcorn millet.</title>
        <authorList>
            <person name="Zou C."/>
            <person name="Miki D."/>
            <person name="Li D."/>
            <person name="Tang Q."/>
            <person name="Xiao L."/>
            <person name="Rajput S."/>
            <person name="Deng P."/>
            <person name="Jia W."/>
            <person name="Huang R."/>
            <person name="Zhang M."/>
            <person name="Sun Y."/>
            <person name="Hu J."/>
            <person name="Fu X."/>
            <person name="Schnable P.S."/>
            <person name="Li F."/>
            <person name="Zhang H."/>
            <person name="Feng B."/>
            <person name="Zhu X."/>
            <person name="Liu R."/>
            <person name="Schnable J.C."/>
            <person name="Zhu J.-K."/>
            <person name="Zhang H."/>
        </authorList>
    </citation>
    <scope>NUCLEOTIDE SEQUENCE [LARGE SCALE GENOMIC DNA]</scope>
</reference>
<evidence type="ECO:0000256" key="1">
    <source>
        <dbReference type="SAM" id="MobiDB-lite"/>
    </source>
</evidence>